<comment type="caution">
    <text evidence="2">The sequence shown here is derived from an EMBL/GenBank/DDBJ whole genome shotgun (WGS) entry which is preliminary data.</text>
</comment>
<keyword evidence="3" id="KW-1185">Reference proteome</keyword>
<dbReference type="PANTHER" id="PTHR35519">
    <property type="entry name" value="MEMBRANE PROTEINS"/>
    <property type="match status" value="1"/>
</dbReference>
<proteinExistence type="predicted"/>
<dbReference type="InterPro" id="IPR025187">
    <property type="entry name" value="DUF4112"/>
</dbReference>
<evidence type="ECO:0000313" key="3">
    <source>
        <dbReference type="Proteomes" id="UP001596434"/>
    </source>
</evidence>
<evidence type="ECO:0000256" key="1">
    <source>
        <dbReference type="SAM" id="Phobius"/>
    </source>
</evidence>
<protein>
    <submittedName>
        <fullName evidence="2">DUF4112 domain-containing protein</fullName>
    </submittedName>
</protein>
<gene>
    <name evidence="2" type="ORF">ACFQKE_01455</name>
</gene>
<feature type="transmembrane region" description="Helical" evidence="1">
    <location>
        <begin position="142"/>
        <end position="169"/>
    </location>
</feature>
<accession>A0ABD5ZU20</accession>
<keyword evidence="1" id="KW-1133">Transmembrane helix</keyword>
<feature type="transmembrane region" description="Helical" evidence="1">
    <location>
        <begin position="56"/>
        <end position="76"/>
    </location>
</feature>
<dbReference type="Pfam" id="PF13430">
    <property type="entry name" value="DUF4112"/>
    <property type="match status" value="1"/>
</dbReference>
<dbReference type="Proteomes" id="UP001596434">
    <property type="component" value="Unassembled WGS sequence"/>
</dbReference>
<dbReference type="GeneID" id="96952276"/>
<dbReference type="AlphaFoldDB" id="A0ABD5ZU20"/>
<reference evidence="2 3" key="1">
    <citation type="journal article" date="2019" name="Int. J. Syst. Evol. Microbiol.">
        <title>The Global Catalogue of Microorganisms (GCM) 10K type strain sequencing project: providing services to taxonomists for standard genome sequencing and annotation.</title>
        <authorList>
            <consortium name="The Broad Institute Genomics Platform"/>
            <consortium name="The Broad Institute Genome Sequencing Center for Infectious Disease"/>
            <person name="Wu L."/>
            <person name="Ma J."/>
        </authorList>
    </citation>
    <scope>NUCLEOTIDE SEQUENCE [LARGE SCALE GENOMIC DNA]</scope>
    <source>
        <strain evidence="2 3">GX21</strain>
    </source>
</reference>
<keyword evidence="1" id="KW-0812">Transmembrane</keyword>
<evidence type="ECO:0000313" key="2">
    <source>
        <dbReference type="EMBL" id="MFC7253982.1"/>
    </source>
</evidence>
<feature type="transmembrane region" description="Helical" evidence="1">
    <location>
        <begin position="88"/>
        <end position="109"/>
    </location>
</feature>
<dbReference type="EMBL" id="JBHTAT010000001">
    <property type="protein sequence ID" value="MFC7253982.1"/>
    <property type="molecule type" value="Genomic_DNA"/>
</dbReference>
<name>A0ABD5ZU20_9EURY</name>
<sequence length="176" mass="18701">MSRSLPAPVDESDAAAGLDLDPAVAADFRRLRGLSHLLDDSIRVPRTPWRIGVEPLIGLLPVVGDAVGVALSLYVLHVAVRTGVPRATLARVVVVLWVDAAVGAVPLAGDLFDAYWKANRRVVRLLDARIEDPSSAAADRRYLWWAGVAVTGLGAVTLLSLAALVRWLLGAVGMIT</sequence>
<organism evidence="2 3">
    <name type="scientific">Haloplanus litoreus</name>
    <dbReference type="NCBI Taxonomy" id="767515"/>
    <lineage>
        <taxon>Archaea</taxon>
        <taxon>Methanobacteriati</taxon>
        <taxon>Methanobacteriota</taxon>
        <taxon>Stenosarchaea group</taxon>
        <taxon>Halobacteria</taxon>
        <taxon>Halobacteriales</taxon>
        <taxon>Haloferacaceae</taxon>
        <taxon>Haloplanus</taxon>
    </lineage>
</organism>
<dbReference type="PANTHER" id="PTHR35519:SF2">
    <property type="entry name" value="PH DOMAIN PROTEIN"/>
    <property type="match status" value="1"/>
</dbReference>
<dbReference type="RefSeq" id="WP_379702133.1">
    <property type="nucleotide sequence ID" value="NZ_JBHTAT010000001.1"/>
</dbReference>
<keyword evidence="1" id="KW-0472">Membrane</keyword>